<dbReference type="PANTHER" id="PTHR31642:SF11">
    <property type="entry name" value="SHIKIMATE O-HYDROXYCINNAMOYLTRANSFERASE"/>
    <property type="match status" value="1"/>
</dbReference>
<gene>
    <name evidence="4" type="ORF">C4D60_Mb04t22030</name>
</gene>
<organism evidence="4 5">
    <name type="scientific">Musa balbisiana</name>
    <name type="common">Banana</name>
    <dbReference type="NCBI Taxonomy" id="52838"/>
    <lineage>
        <taxon>Eukaryota</taxon>
        <taxon>Viridiplantae</taxon>
        <taxon>Streptophyta</taxon>
        <taxon>Embryophyta</taxon>
        <taxon>Tracheophyta</taxon>
        <taxon>Spermatophyta</taxon>
        <taxon>Magnoliopsida</taxon>
        <taxon>Liliopsida</taxon>
        <taxon>Zingiberales</taxon>
        <taxon>Musaceae</taxon>
        <taxon>Musa</taxon>
    </lineage>
</organism>
<evidence type="ECO:0000256" key="1">
    <source>
        <dbReference type="ARBA" id="ARBA00009861"/>
    </source>
</evidence>
<dbReference type="Proteomes" id="UP000317650">
    <property type="component" value="Chromosome 4"/>
</dbReference>
<dbReference type="AlphaFoldDB" id="A0A4S8KDS6"/>
<dbReference type="Pfam" id="PF02458">
    <property type="entry name" value="Transferase"/>
    <property type="match status" value="2"/>
</dbReference>
<sequence>MQDLHDTRTINACNVLHKGISHLQRNPMAVQVTSSCLVTPEKETPTQAIWLSTLDLFQIRAHVATVYFYRPSATGDRAGFFSPEALKAGLRKALVPFYLFAGRIGTDGNGRTEIKCNGKGALFVEAKSEELTVDKFGDFAPSPEYRRMLVPSVSPDDGDDAVPLLLLQNTDIVWLRGVYANADTGVWSTGEGHWWVGSDIERLQLAKESIDNQPHDPNSLDVTYFKCGGVCLGVGLHHLVSDGVASLHFVNAWSDITRGVDLAVPPFLDRTLLLPRSPPSVLFPHHEFKRYPAGRNASADKPAVSTAILALSADQLAALKTAFAKVASSRRVTTYEAVAGHVWRRACEARRLDAGRETRVYITTDGRRRLRPPLPPGYVGNVIFPTVAVATAGDVTSETTGDAASRIHRAITLMDDEYLRSALDFLEMEEDVKSLGRWAGNFTSADLSITCWTSLPIYEADFGWGLPEFMGPATMFYGGLCYIMPKPPAKAGGVLVAVSLEAEFMDLFKELFYDTITEN</sequence>
<dbReference type="FunFam" id="3.30.559.10:FF:000008">
    <property type="entry name" value="Tryptamine hydroxycinnamoyl transferase"/>
    <property type="match status" value="1"/>
</dbReference>
<keyword evidence="2" id="KW-0808">Transferase</keyword>
<comment type="caution">
    <text evidence="4">The sequence shown here is derived from an EMBL/GenBank/DDBJ whole genome shotgun (WGS) entry which is preliminary data.</text>
</comment>
<dbReference type="InterPro" id="IPR023213">
    <property type="entry name" value="CAT-like_dom_sf"/>
</dbReference>
<dbReference type="PANTHER" id="PTHR31642">
    <property type="entry name" value="TRICHOTHECENE 3-O-ACETYLTRANSFERASE"/>
    <property type="match status" value="1"/>
</dbReference>
<evidence type="ECO:0000256" key="3">
    <source>
        <dbReference type="ARBA" id="ARBA00023315"/>
    </source>
</evidence>
<comment type="similarity">
    <text evidence="1">Belongs to the plant acyltransferase family.</text>
</comment>
<keyword evidence="5" id="KW-1185">Reference proteome</keyword>
<dbReference type="GO" id="GO:0016747">
    <property type="term" value="F:acyltransferase activity, transferring groups other than amino-acyl groups"/>
    <property type="evidence" value="ECO:0007669"/>
    <property type="project" value="UniProtKB-ARBA"/>
</dbReference>
<reference evidence="4 5" key="1">
    <citation type="journal article" date="2019" name="Nat. Plants">
        <title>Genome sequencing of Musa balbisiana reveals subgenome evolution and function divergence in polyploid bananas.</title>
        <authorList>
            <person name="Yao X."/>
        </authorList>
    </citation>
    <scope>NUCLEOTIDE SEQUENCE [LARGE SCALE GENOMIC DNA]</scope>
    <source>
        <strain evidence="5">cv. DH-PKW</strain>
        <tissue evidence="4">Leaves</tissue>
    </source>
</reference>
<keyword evidence="3" id="KW-0012">Acyltransferase</keyword>
<dbReference type="SUPFAM" id="SSF52777">
    <property type="entry name" value="CoA-dependent acyltransferases"/>
    <property type="match status" value="1"/>
</dbReference>
<evidence type="ECO:0000313" key="5">
    <source>
        <dbReference type="Proteomes" id="UP000317650"/>
    </source>
</evidence>
<evidence type="ECO:0000256" key="2">
    <source>
        <dbReference type="ARBA" id="ARBA00022679"/>
    </source>
</evidence>
<dbReference type="Gene3D" id="3.30.559.10">
    <property type="entry name" value="Chloramphenicol acetyltransferase-like domain"/>
    <property type="match status" value="2"/>
</dbReference>
<dbReference type="EMBL" id="PYDT01000001">
    <property type="protein sequence ID" value="THU73362.1"/>
    <property type="molecule type" value="Genomic_DNA"/>
</dbReference>
<protein>
    <submittedName>
        <fullName evidence="4">Uncharacterized protein</fullName>
    </submittedName>
</protein>
<proteinExistence type="inferred from homology"/>
<dbReference type="InterPro" id="IPR050317">
    <property type="entry name" value="Plant_Fungal_Acyltransferase"/>
</dbReference>
<dbReference type="STRING" id="52838.A0A4S8KDS6"/>
<name>A0A4S8KDS6_MUSBA</name>
<accession>A0A4S8KDS6</accession>
<evidence type="ECO:0000313" key="4">
    <source>
        <dbReference type="EMBL" id="THU73362.1"/>
    </source>
</evidence>